<dbReference type="SMART" id="SM00382">
    <property type="entry name" value="AAA"/>
    <property type="match status" value="1"/>
</dbReference>
<dbReference type="Pfam" id="PF00005">
    <property type="entry name" value="ABC_tran"/>
    <property type="match status" value="1"/>
</dbReference>
<name>A0ABR1FSV6_AURAN</name>
<dbReference type="PANTHER" id="PTHR19229">
    <property type="entry name" value="ATP-BINDING CASSETTE TRANSPORTER SUBFAMILY A ABCA"/>
    <property type="match status" value="1"/>
</dbReference>
<dbReference type="SUPFAM" id="SSF52540">
    <property type="entry name" value="P-loop containing nucleoside triphosphate hydrolases"/>
    <property type="match status" value="1"/>
</dbReference>
<accession>A0ABR1FSV6</accession>
<feature type="region of interest" description="Disordered" evidence="5">
    <location>
        <begin position="336"/>
        <end position="357"/>
    </location>
</feature>
<evidence type="ECO:0000259" key="6">
    <source>
        <dbReference type="PROSITE" id="PS50893"/>
    </source>
</evidence>
<dbReference type="InterPro" id="IPR026082">
    <property type="entry name" value="ABCA"/>
</dbReference>
<keyword evidence="1" id="KW-0813">Transport</keyword>
<comment type="caution">
    <text evidence="7">The sequence shown here is derived from an EMBL/GenBank/DDBJ whole genome shotgun (WGS) entry which is preliminary data.</text>
</comment>
<evidence type="ECO:0000256" key="4">
    <source>
        <dbReference type="ARBA" id="ARBA00022840"/>
    </source>
</evidence>
<dbReference type="CDD" id="cd03263">
    <property type="entry name" value="ABC_subfamily_A"/>
    <property type="match status" value="1"/>
</dbReference>
<organism evidence="7 8">
    <name type="scientific">Aureococcus anophagefferens</name>
    <name type="common">Harmful bloom alga</name>
    <dbReference type="NCBI Taxonomy" id="44056"/>
    <lineage>
        <taxon>Eukaryota</taxon>
        <taxon>Sar</taxon>
        <taxon>Stramenopiles</taxon>
        <taxon>Ochrophyta</taxon>
        <taxon>Pelagophyceae</taxon>
        <taxon>Pelagomonadales</taxon>
        <taxon>Pelagomonadaceae</taxon>
        <taxon>Aureococcus</taxon>
    </lineage>
</organism>
<evidence type="ECO:0000256" key="5">
    <source>
        <dbReference type="SAM" id="MobiDB-lite"/>
    </source>
</evidence>
<dbReference type="PANTHER" id="PTHR19229:SF36">
    <property type="entry name" value="ATP-BINDING CASSETTE SUB-FAMILY A MEMBER 2"/>
    <property type="match status" value="1"/>
</dbReference>
<dbReference type="InterPro" id="IPR003593">
    <property type="entry name" value="AAA+_ATPase"/>
</dbReference>
<reference evidence="7 8" key="1">
    <citation type="submission" date="2024-03" db="EMBL/GenBank/DDBJ databases">
        <title>Aureococcus anophagefferens CCMP1851 and Kratosvirus quantuckense: Draft genome of a second virus-susceptible host strain in the model system.</title>
        <authorList>
            <person name="Chase E."/>
            <person name="Truchon A.R."/>
            <person name="Schepens W."/>
            <person name="Wilhelm S.W."/>
        </authorList>
    </citation>
    <scope>NUCLEOTIDE SEQUENCE [LARGE SCALE GENOMIC DNA]</scope>
    <source>
        <strain evidence="7 8">CCMP1851</strain>
    </source>
</reference>
<dbReference type="Proteomes" id="UP001363151">
    <property type="component" value="Unassembled WGS sequence"/>
</dbReference>
<keyword evidence="8" id="KW-1185">Reference proteome</keyword>
<keyword evidence="2" id="KW-0677">Repeat</keyword>
<dbReference type="EMBL" id="JBBJCI010000238">
    <property type="protein sequence ID" value="KAK7237762.1"/>
    <property type="molecule type" value="Genomic_DNA"/>
</dbReference>
<evidence type="ECO:0000256" key="1">
    <source>
        <dbReference type="ARBA" id="ARBA00022448"/>
    </source>
</evidence>
<evidence type="ECO:0000313" key="7">
    <source>
        <dbReference type="EMBL" id="KAK7237762.1"/>
    </source>
</evidence>
<dbReference type="Gene3D" id="3.40.50.300">
    <property type="entry name" value="P-loop containing nucleotide triphosphate hydrolases"/>
    <property type="match status" value="1"/>
</dbReference>
<gene>
    <name evidence="7" type="ORF">SO694_0023602</name>
</gene>
<dbReference type="InterPro" id="IPR003439">
    <property type="entry name" value="ABC_transporter-like_ATP-bd"/>
</dbReference>
<dbReference type="PROSITE" id="PS50893">
    <property type="entry name" value="ABC_TRANSPORTER_2"/>
    <property type="match status" value="1"/>
</dbReference>
<protein>
    <submittedName>
        <fullName evidence="7">ABC transporter</fullName>
    </submittedName>
</protein>
<evidence type="ECO:0000256" key="3">
    <source>
        <dbReference type="ARBA" id="ARBA00022741"/>
    </source>
</evidence>
<proteinExistence type="predicted"/>
<evidence type="ECO:0000313" key="8">
    <source>
        <dbReference type="Proteomes" id="UP001363151"/>
    </source>
</evidence>
<dbReference type="InterPro" id="IPR027417">
    <property type="entry name" value="P-loop_NTPase"/>
</dbReference>
<feature type="domain" description="ABC transporter" evidence="6">
    <location>
        <begin position="494"/>
        <end position="710"/>
    </location>
</feature>
<keyword evidence="3" id="KW-0547">Nucleotide-binding</keyword>
<sequence>MSQLRVVLWRHALVRSRTTWSSSALHPALSLCLAAAIYRTAQLASEGWLELALLPLGALMPTAERVVALAAERSSGLVDVLRVMGLRGGVYELGWAADACGVGAAVTHGVGARQRWRRLFAGEGAGPAALLLAFSAANGALCSLLAELAASPRAAGQVALAAQFLQFASRPAQRQGAGRRVARGVLKGGARDDAVLRALGLARDADRVATELGRRQAEAQRRRRALRRLQAAAELRRTYGSGYEVVARKTARFDDGGWRAVVGDGAAAPTFGLGVRGTARRPALRGVAPLLRRAEAWPGVDRCAVSLASLEEAYLVASGDGAALARRAPGRRGSAAAAGVLRAPRGRRRAEAPAPDDARADGVLVATPAAFAALAAVGVRGRRVRGGAVGNAVGAAFCCAAGWVAAPALLAESLVRERATAAGASSPSPAADRWSYGLGTLAADVALLAPVAAACAGALAFAAPSAAAARQLADGAVAAEAAAVAATAPGARPLVVDGLGHAYGGGPDVLRGVSFRVAAGECFGLLGCNGAGKSTIISSALGFLAPRAGAVALDGRSVGVVPQADALFDDLDCRAHVDALAALRGFAGGRSALVDGVLDALALPEHGRASTLSGGTRRRLSVALALVGDPRVVLLDEPSNGLDPRARRDLWNVVRATRARRAVVLTTHDMGEVEALCDRAAVLVAGAFEALGTVAGLKDALGDTYDVTATSTGAADDVHEAVVGIFPGAVLEDATAGAYRYRAPRRAAGALAAAFDALEAHRGGLLDDYAVSLPSMEAIFVSTVKRAAARAQKGNTTGYGCE</sequence>
<evidence type="ECO:0000256" key="2">
    <source>
        <dbReference type="ARBA" id="ARBA00022737"/>
    </source>
</evidence>
<keyword evidence="4" id="KW-0067">ATP-binding</keyword>